<comment type="similarity">
    <text evidence="1 3">Belongs to the short-chain dehydrogenases/reductases (SDR) family.</text>
</comment>
<dbReference type="InterPro" id="IPR020904">
    <property type="entry name" value="Sc_DH/Rdtase_CS"/>
</dbReference>
<dbReference type="PANTHER" id="PTHR43976:SF16">
    <property type="entry name" value="SHORT-CHAIN DEHYDROGENASE_REDUCTASE FAMILY PROTEIN"/>
    <property type="match status" value="1"/>
</dbReference>
<evidence type="ECO:0000256" key="1">
    <source>
        <dbReference type="ARBA" id="ARBA00006484"/>
    </source>
</evidence>
<proteinExistence type="inferred from homology"/>
<evidence type="ECO:0000256" key="3">
    <source>
        <dbReference type="RuleBase" id="RU000363"/>
    </source>
</evidence>
<dbReference type="InterPro" id="IPR036291">
    <property type="entry name" value="NAD(P)-bd_dom_sf"/>
</dbReference>
<dbReference type="Proteomes" id="UP000830198">
    <property type="component" value="Chromosome"/>
</dbReference>
<dbReference type="PROSITE" id="PS00061">
    <property type="entry name" value="ADH_SHORT"/>
    <property type="match status" value="1"/>
</dbReference>
<organism evidence="4 5">
    <name type="scientific">Chitinophaga filiformis</name>
    <name type="common">Myxococcus filiformis</name>
    <name type="synonym">Flexibacter filiformis</name>
    <dbReference type="NCBI Taxonomy" id="104663"/>
    <lineage>
        <taxon>Bacteria</taxon>
        <taxon>Pseudomonadati</taxon>
        <taxon>Bacteroidota</taxon>
        <taxon>Chitinophagia</taxon>
        <taxon>Chitinophagales</taxon>
        <taxon>Chitinophagaceae</taxon>
        <taxon>Chitinophaga</taxon>
    </lineage>
</organism>
<dbReference type="PANTHER" id="PTHR43976">
    <property type="entry name" value="SHORT CHAIN DEHYDROGENASE"/>
    <property type="match status" value="1"/>
</dbReference>
<reference evidence="4 5" key="1">
    <citation type="submission" date="2022-04" db="EMBL/GenBank/DDBJ databases">
        <title>The arsenic-methylating capacity of Chitinophaga filiformis YT5 during chitin decomposition.</title>
        <authorList>
            <person name="Chen G."/>
            <person name="Liang Y."/>
        </authorList>
    </citation>
    <scope>NUCLEOTIDE SEQUENCE [LARGE SCALE GENOMIC DNA]</scope>
    <source>
        <strain evidence="4 5">YT5</strain>
    </source>
</reference>
<dbReference type="InterPro" id="IPR002347">
    <property type="entry name" value="SDR_fam"/>
</dbReference>
<evidence type="ECO:0000313" key="4">
    <source>
        <dbReference type="EMBL" id="UPK70275.1"/>
    </source>
</evidence>
<evidence type="ECO:0000256" key="2">
    <source>
        <dbReference type="ARBA" id="ARBA00023002"/>
    </source>
</evidence>
<dbReference type="Pfam" id="PF00106">
    <property type="entry name" value="adh_short"/>
    <property type="match status" value="1"/>
</dbReference>
<keyword evidence="2" id="KW-0560">Oxidoreductase</keyword>
<name>A0ABY4I3T6_CHIFI</name>
<protein>
    <submittedName>
        <fullName evidence="4">SDR family oxidoreductase</fullName>
    </submittedName>
</protein>
<dbReference type="PRINTS" id="PR00081">
    <property type="entry name" value="GDHRDH"/>
</dbReference>
<keyword evidence="5" id="KW-1185">Reference proteome</keyword>
<accession>A0ABY4I3T6</accession>
<dbReference type="SUPFAM" id="SSF51735">
    <property type="entry name" value="NAD(P)-binding Rossmann-fold domains"/>
    <property type="match status" value="1"/>
</dbReference>
<dbReference type="Gene3D" id="3.40.50.720">
    <property type="entry name" value="NAD(P)-binding Rossmann-like Domain"/>
    <property type="match status" value="1"/>
</dbReference>
<sequence>MKKVILITGASSGLGKATSMYFANQGWNVVATMRNPEKEQDLINVPNIHVSRLDVQDTNSIRTAIETGIRHFGRIDALVNNAGYGQQGIFEAVTPEKIREQFEVNVFGLMEVTRAVLPHFRKQKGGTIVNVTSGAGRVTVPLLSIYSASKYAVEGYSESLSYELASQNIKVKIVEPGYIVTDFYKRAAHEFANDPSLTDYNDFLADMNALFSSFNDGQNATADDVAGTIYKAVTDGTPTLRYVIGPDLEPMIALRDSHPDHEYMTIMRSRFMPKAFAEK</sequence>
<dbReference type="RefSeq" id="WP_247812508.1">
    <property type="nucleotide sequence ID" value="NZ_CP095855.1"/>
</dbReference>
<dbReference type="EMBL" id="CP095855">
    <property type="protein sequence ID" value="UPK70275.1"/>
    <property type="molecule type" value="Genomic_DNA"/>
</dbReference>
<dbReference type="InterPro" id="IPR051911">
    <property type="entry name" value="SDR_oxidoreductase"/>
</dbReference>
<evidence type="ECO:0000313" key="5">
    <source>
        <dbReference type="Proteomes" id="UP000830198"/>
    </source>
</evidence>
<gene>
    <name evidence="4" type="ORF">MYF79_03085</name>
</gene>
<dbReference type="PRINTS" id="PR00080">
    <property type="entry name" value="SDRFAMILY"/>
</dbReference>
<dbReference type="CDD" id="cd05374">
    <property type="entry name" value="17beta-HSD-like_SDR_c"/>
    <property type="match status" value="1"/>
</dbReference>